<dbReference type="AlphaFoldDB" id="A0AAN7TE42"/>
<feature type="region of interest" description="Disordered" evidence="1">
    <location>
        <begin position="96"/>
        <end position="115"/>
    </location>
</feature>
<comment type="caution">
    <text evidence="2">The sequence shown here is derived from an EMBL/GenBank/DDBJ whole genome shotgun (WGS) entry which is preliminary data.</text>
</comment>
<organism evidence="2 3">
    <name type="scientific">Meristemomyces frigidus</name>
    <dbReference type="NCBI Taxonomy" id="1508187"/>
    <lineage>
        <taxon>Eukaryota</taxon>
        <taxon>Fungi</taxon>
        <taxon>Dikarya</taxon>
        <taxon>Ascomycota</taxon>
        <taxon>Pezizomycotina</taxon>
        <taxon>Dothideomycetes</taxon>
        <taxon>Dothideomycetidae</taxon>
        <taxon>Mycosphaerellales</taxon>
        <taxon>Teratosphaeriaceae</taxon>
        <taxon>Meristemomyces</taxon>
    </lineage>
</organism>
<feature type="compositionally biased region" description="Polar residues" evidence="1">
    <location>
        <begin position="165"/>
        <end position="178"/>
    </location>
</feature>
<dbReference type="EMBL" id="JAVRRL010000057">
    <property type="protein sequence ID" value="KAK5109876.1"/>
    <property type="molecule type" value="Genomic_DNA"/>
</dbReference>
<name>A0AAN7TE42_9PEZI</name>
<evidence type="ECO:0000313" key="2">
    <source>
        <dbReference type="EMBL" id="KAK5109876.1"/>
    </source>
</evidence>
<protein>
    <submittedName>
        <fullName evidence="2">Uncharacterized protein</fullName>
    </submittedName>
</protein>
<evidence type="ECO:0000313" key="3">
    <source>
        <dbReference type="Proteomes" id="UP001310890"/>
    </source>
</evidence>
<feature type="compositionally biased region" description="Low complexity" evidence="1">
    <location>
        <begin position="106"/>
        <end position="115"/>
    </location>
</feature>
<feature type="compositionally biased region" description="Low complexity" evidence="1">
    <location>
        <begin position="151"/>
        <end position="164"/>
    </location>
</feature>
<evidence type="ECO:0000256" key="1">
    <source>
        <dbReference type="SAM" id="MobiDB-lite"/>
    </source>
</evidence>
<feature type="region of interest" description="Disordered" evidence="1">
    <location>
        <begin position="145"/>
        <end position="178"/>
    </location>
</feature>
<proteinExistence type="predicted"/>
<sequence length="178" mass="19455">MVYHMPISSYTQMIEDARQARLQSPTMGEQLPAYSEAIKGQARIEVIEKKGSRQQTQQQPKSSAKISTLRSILTGETHKHHLRNLDAIATAQATALERQTKHSTPKPKTSSQSTIKSLLTGETHKTHLRHLDAIACAKAAALETQSKDCQSKSANQSSKAKGSSLTTVPQAEVSQLKI</sequence>
<gene>
    <name evidence="2" type="ORF">LTR62_006483</name>
</gene>
<accession>A0AAN7TE42</accession>
<reference evidence="2" key="1">
    <citation type="submission" date="2023-08" db="EMBL/GenBank/DDBJ databases">
        <title>Black Yeasts Isolated from many extreme environments.</title>
        <authorList>
            <person name="Coleine C."/>
            <person name="Stajich J.E."/>
            <person name="Selbmann L."/>
        </authorList>
    </citation>
    <scope>NUCLEOTIDE SEQUENCE</scope>
    <source>
        <strain evidence="2">CCFEE 5401</strain>
    </source>
</reference>
<dbReference type="Proteomes" id="UP001310890">
    <property type="component" value="Unassembled WGS sequence"/>
</dbReference>